<dbReference type="Gene3D" id="2.40.128.20">
    <property type="match status" value="1"/>
</dbReference>
<feature type="signal peptide" evidence="7">
    <location>
        <begin position="1"/>
        <end position="18"/>
    </location>
</feature>
<dbReference type="GO" id="GO:0090729">
    <property type="term" value="F:toxin activity"/>
    <property type="evidence" value="ECO:0007669"/>
    <property type="project" value="UniProtKB-KW"/>
</dbReference>
<protein>
    <recommendedName>
        <fullName evidence="9">Salivary lipocalin</fullName>
    </recommendedName>
</protein>
<dbReference type="PANTHER" id="PTHR10612">
    <property type="entry name" value="APOLIPOPROTEIN D"/>
    <property type="match status" value="1"/>
</dbReference>
<dbReference type="GO" id="GO:0000302">
    <property type="term" value="P:response to reactive oxygen species"/>
    <property type="evidence" value="ECO:0007669"/>
    <property type="project" value="TreeGrafter"/>
</dbReference>
<proteinExistence type="evidence at transcript level"/>
<feature type="chain" id="PRO_5003024337" description="Salivary lipocalin" evidence="7">
    <location>
        <begin position="19"/>
        <end position="193"/>
    </location>
</feature>
<accession>D1MWE3</accession>
<organism evidence="8">
    <name type="scientific">Triatoma dimidiata</name>
    <name type="common">Kissing bug</name>
    <name type="synonym">Meccus dimidiatus</name>
    <dbReference type="NCBI Taxonomy" id="72491"/>
    <lineage>
        <taxon>Eukaryota</taxon>
        <taxon>Metazoa</taxon>
        <taxon>Ecdysozoa</taxon>
        <taxon>Arthropoda</taxon>
        <taxon>Hexapoda</taxon>
        <taxon>Insecta</taxon>
        <taxon>Pterygota</taxon>
        <taxon>Neoptera</taxon>
        <taxon>Paraneoptera</taxon>
        <taxon>Hemiptera</taxon>
        <taxon>Heteroptera</taxon>
        <taxon>Panheteroptera</taxon>
        <taxon>Cimicomorpha</taxon>
        <taxon>Reduviidae</taxon>
        <taxon>Triatominae</taxon>
        <taxon>Triatoma</taxon>
    </lineage>
</organism>
<dbReference type="GO" id="GO:0030682">
    <property type="term" value="P:symbiont-mediated perturbation of host defenses"/>
    <property type="evidence" value="ECO:0007669"/>
    <property type="project" value="InterPro"/>
</dbReference>
<evidence type="ECO:0000256" key="5">
    <source>
        <dbReference type="ARBA" id="ARBA00023240"/>
    </source>
</evidence>
<reference evidence="8" key="1">
    <citation type="journal article" date="2010" name="Infect. Genet. Evol.">
        <title>A repertoire of the dominant transcripts from the salivary glands of the blood-sucking bug, Triatoma dimidiata, a vector of Chagas disease.</title>
        <authorList>
            <person name="Kato H."/>
            <person name="Jochim R.C."/>
            <person name="Gomez E.A."/>
            <person name="Sakoda R."/>
            <person name="Iwata H."/>
            <person name="Valenzuela J.G."/>
            <person name="Hashiguchi Y."/>
        </authorList>
    </citation>
    <scope>NUCLEOTIDE SEQUENCE</scope>
    <source>
        <tissue evidence="8">Salivary gland</tissue>
    </source>
</reference>
<dbReference type="GO" id="GO:0006629">
    <property type="term" value="P:lipid metabolic process"/>
    <property type="evidence" value="ECO:0007669"/>
    <property type="project" value="TreeGrafter"/>
</dbReference>
<evidence type="ECO:0000256" key="7">
    <source>
        <dbReference type="SAM" id="SignalP"/>
    </source>
</evidence>
<keyword evidence="5" id="KW-1199">Hemostasis impairing toxin</keyword>
<dbReference type="InterPro" id="IPR005657">
    <property type="entry name" value="Triabi/Procalin"/>
</dbReference>
<dbReference type="GO" id="GO:0005576">
    <property type="term" value="C:extracellular region"/>
    <property type="evidence" value="ECO:0007669"/>
    <property type="project" value="UniProtKB-SubCell"/>
</dbReference>
<comment type="subcellular location">
    <subcellularLocation>
        <location evidence="1">Secreted</location>
    </subcellularLocation>
</comment>
<evidence type="ECO:0000256" key="2">
    <source>
        <dbReference type="ARBA" id="ARBA00022525"/>
    </source>
</evidence>
<dbReference type="Pfam" id="PF03973">
    <property type="entry name" value="Triabin"/>
    <property type="match status" value="1"/>
</dbReference>
<evidence type="ECO:0000313" key="8">
    <source>
        <dbReference type="EMBL" id="BAI50844.1"/>
    </source>
</evidence>
<keyword evidence="4 7" id="KW-0732">Signal</keyword>
<evidence type="ECO:0000256" key="1">
    <source>
        <dbReference type="ARBA" id="ARBA00004613"/>
    </source>
</evidence>
<evidence type="ECO:0008006" key="9">
    <source>
        <dbReference type="Google" id="ProtNLM"/>
    </source>
</evidence>
<keyword evidence="3" id="KW-0800">Toxin</keyword>
<dbReference type="EMBL" id="AB470394">
    <property type="protein sequence ID" value="BAI50844.1"/>
    <property type="molecule type" value="mRNA"/>
</dbReference>
<evidence type="ECO:0000256" key="4">
    <source>
        <dbReference type="ARBA" id="ARBA00022729"/>
    </source>
</evidence>
<dbReference type="SUPFAM" id="SSF50814">
    <property type="entry name" value="Lipocalins"/>
    <property type="match status" value="1"/>
</dbReference>
<keyword evidence="2" id="KW-0964">Secreted</keyword>
<dbReference type="CDD" id="cd19423">
    <property type="entry name" value="lipocalin_LTBP1-like"/>
    <property type="match status" value="1"/>
</dbReference>
<evidence type="ECO:0000256" key="3">
    <source>
        <dbReference type="ARBA" id="ARBA00022656"/>
    </source>
</evidence>
<sequence>MKTVTAVLFFGILTYAVADKINYGGSSCQQVTAMSDFNVPKFFSGSWSLTHSTPSDRVTKSTICRDYALTMNNDGTIGVTYGYFENGERKNRYDINCNGTKSDTPGLSNFDCYLTNERGEKTHTHIDAYFIATDYDNYCLVYRCVTSDAKFEDNVFLLFRTKVPDEEKANQILSDNGYDYEKFISRQKATCTN</sequence>
<comment type="similarity">
    <text evidence="6">Belongs to the calycin superfamily. Triabin family.</text>
</comment>
<evidence type="ECO:0000256" key="6">
    <source>
        <dbReference type="ARBA" id="ARBA00034121"/>
    </source>
</evidence>
<dbReference type="InterPro" id="IPR012674">
    <property type="entry name" value="Calycin"/>
</dbReference>
<dbReference type="PANTHER" id="PTHR10612:SF34">
    <property type="entry name" value="APOLIPOPROTEIN D"/>
    <property type="match status" value="1"/>
</dbReference>
<dbReference type="AlphaFoldDB" id="D1MWE3"/>
<dbReference type="GO" id="GO:0005737">
    <property type="term" value="C:cytoplasm"/>
    <property type="evidence" value="ECO:0007669"/>
    <property type="project" value="TreeGrafter"/>
</dbReference>
<name>D1MWE3_TRIDM</name>